<dbReference type="SUPFAM" id="SSF47413">
    <property type="entry name" value="lambda repressor-like DNA-binding domains"/>
    <property type="match status" value="1"/>
</dbReference>
<dbReference type="EMBL" id="JAULBC010000002">
    <property type="protein sequence ID" value="MEX6687432.1"/>
    <property type="molecule type" value="Genomic_DNA"/>
</dbReference>
<dbReference type="Gene3D" id="3.40.50.2300">
    <property type="match status" value="2"/>
</dbReference>
<keyword evidence="3" id="KW-0804">Transcription</keyword>
<organism evidence="5 6">
    <name type="scientific">Danxiaibacter flavus</name>
    <dbReference type="NCBI Taxonomy" id="3049108"/>
    <lineage>
        <taxon>Bacteria</taxon>
        <taxon>Pseudomonadati</taxon>
        <taxon>Bacteroidota</taxon>
        <taxon>Chitinophagia</taxon>
        <taxon>Chitinophagales</taxon>
        <taxon>Chitinophagaceae</taxon>
        <taxon>Danxiaibacter</taxon>
    </lineage>
</organism>
<dbReference type="PANTHER" id="PTHR30146">
    <property type="entry name" value="LACI-RELATED TRANSCRIPTIONAL REPRESSOR"/>
    <property type="match status" value="1"/>
</dbReference>
<comment type="caution">
    <text evidence="5">The sequence shown here is derived from an EMBL/GenBank/DDBJ whole genome shotgun (WGS) entry which is preliminary data.</text>
</comment>
<dbReference type="CDD" id="cd06267">
    <property type="entry name" value="PBP1_LacI_sugar_binding-like"/>
    <property type="match status" value="1"/>
</dbReference>
<evidence type="ECO:0000313" key="6">
    <source>
        <dbReference type="Proteomes" id="UP001560573"/>
    </source>
</evidence>
<dbReference type="CDD" id="cd01392">
    <property type="entry name" value="HTH_LacI"/>
    <property type="match status" value="1"/>
</dbReference>
<evidence type="ECO:0000259" key="4">
    <source>
        <dbReference type="PROSITE" id="PS50932"/>
    </source>
</evidence>
<dbReference type="Proteomes" id="UP001560573">
    <property type="component" value="Unassembled WGS sequence"/>
</dbReference>
<keyword evidence="2 5" id="KW-0238">DNA-binding</keyword>
<dbReference type="Pfam" id="PF00356">
    <property type="entry name" value="LacI"/>
    <property type="match status" value="1"/>
</dbReference>
<dbReference type="SUPFAM" id="SSF53822">
    <property type="entry name" value="Periplasmic binding protein-like I"/>
    <property type="match status" value="1"/>
</dbReference>
<dbReference type="InterPro" id="IPR046335">
    <property type="entry name" value="LacI/GalR-like_sensor"/>
</dbReference>
<name>A0ABV3ZC33_9BACT</name>
<keyword evidence="1" id="KW-0805">Transcription regulation</keyword>
<dbReference type="Pfam" id="PF13377">
    <property type="entry name" value="Peripla_BP_3"/>
    <property type="match status" value="1"/>
</dbReference>
<evidence type="ECO:0000256" key="1">
    <source>
        <dbReference type="ARBA" id="ARBA00023015"/>
    </source>
</evidence>
<sequence length="340" mass="37989">MKKQNDKTILDLARTLQLSPATISRALNNNPNVKAKTRERILEAASELGYRKNTLASGLRSNKSNTIGLIVPRISMFFHAVVITEIQNLLHQQGYNLIICQSNDSLQLEKELADTLYASRVDAVIVACTLHTTEYTHFDKLLHNGIPVVFYDRVPIVPYEATMVKGDDEKGGYLAGKHLIENGCTRIGYISGPLTCSLYKERTAGFLRALEEQGVSLNPKWTFYQELTYDNAMHALNSMFTSDRTPDGIFTANDLSAIATIDFTRQKNILVPEQLKVIGYSNDPRSAIITPSITTIEQFPVKVGQQVVEKLLHILQQPRQTAIETEIVVTPVELIKRTSA</sequence>
<evidence type="ECO:0000313" key="5">
    <source>
        <dbReference type="EMBL" id="MEX6687432.1"/>
    </source>
</evidence>
<protein>
    <submittedName>
        <fullName evidence="5">LacI family DNA-binding transcriptional regulator</fullName>
    </submittedName>
</protein>
<gene>
    <name evidence="5" type="ORF">QTN47_08025</name>
</gene>
<proteinExistence type="predicted"/>
<dbReference type="PANTHER" id="PTHR30146:SF109">
    <property type="entry name" value="HTH-TYPE TRANSCRIPTIONAL REGULATOR GALS"/>
    <property type="match status" value="1"/>
</dbReference>
<dbReference type="GO" id="GO:0003677">
    <property type="term" value="F:DNA binding"/>
    <property type="evidence" value="ECO:0007669"/>
    <property type="project" value="UniProtKB-KW"/>
</dbReference>
<keyword evidence="6" id="KW-1185">Reference proteome</keyword>
<reference evidence="5 6" key="1">
    <citation type="submission" date="2023-07" db="EMBL/GenBank/DDBJ databases">
        <authorList>
            <person name="Lian W.-H."/>
        </authorList>
    </citation>
    <scope>NUCLEOTIDE SEQUENCE [LARGE SCALE GENOMIC DNA]</scope>
    <source>
        <strain evidence="5 6">SYSU DXS3180</strain>
    </source>
</reference>
<feature type="domain" description="HTH lacI-type" evidence="4">
    <location>
        <begin position="7"/>
        <end position="61"/>
    </location>
</feature>
<dbReference type="Gene3D" id="1.10.260.40">
    <property type="entry name" value="lambda repressor-like DNA-binding domains"/>
    <property type="match status" value="1"/>
</dbReference>
<dbReference type="RefSeq" id="WP_369328837.1">
    <property type="nucleotide sequence ID" value="NZ_JAULBC010000002.1"/>
</dbReference>
<evidence type="ECO:0000256" key="2">
    <source>
        <dbReference type="ARBA" id="ARBA00023125"/>
    </source>
</evidence>
<dbReference type="SMART" id="SM00354">
    <property type="entry name" value="HTH_LACI"/>
    <property type="match status" value="1"/>
</dbReference>
<accession>A0ABV3ZC33</accession>
<evidence type="ECO:0000256" key="3">
    <source>
        <dbReference type="ARBA" id="ARBA00023163"/>
    </source>
</evidence>
<dbReference type="InterPro" id="IPR028082">
    <property type="entry name" value="Peripla_BP_I"/>
</dbReference>
<dbReference type="InterPro" id="IPR010982">
    <property type="entry name" value="Lambda_DNA-bd_dom_sf"/>
</dbReference>
<dbReference type="InterPro" id="IPR000843">
    <property type="entry name" value="HTH_LacI"/>
</dbReference>
<dbReference type="PROSITE" id="PS50932">
    <property type="entry name" value="HTH_LACI_2"/>
    <property type="match status" value="1"/>
</dbReference>